<evidence type="ECO:0000256" key="2">
    <source>
        <dbReference type="SAM" id="MobiDB-lite"/>
    </source>
</evidence>
<keyword evidence="1" id="KW-0175">Coiled coil</keyword>
<organism evidence="3 4">
    <name type="scientific">Chromobacterium amazonense</name>
    <dbReference type="NCBI Taxonomy" id="1382803"/>
    <lineage>
        <taxon>Bacteria</taxon>
        <taxon>Pseudomonadati</taxon>
        <taxon>Pseudomonadota</taxon>
        <taxon>Betaproteobacteria</taxon>
        <taxon>Neisseriales</taxon>
        <taxon>Chromobacteriaceae</taxon>
        <taxon>Chromobacterium</taxon>
    </lineage>
</organism>
<dbReference type="EMBL" id="MTBD01000058">
    <property type="protein sequence ID" value="PRP68711.1"/>
    <property type="molecule type" value="Genomic_DNA"/>
</dbReference>
<feature type="coiled-coil region" evidence="1">
    <location>
        <begin position="127"/>
        <end position="169"/>
    </location>
</feature>
<proteinExistence type="predicted"/>
<gene>
    <name evidence="3" type="ORF">BUE93_20820</name>
</gene>
<name>A0A2S9WZ20_9NEIS</name>
<dbReference type="AlphaFoldDB" id="A0A2S9WZ20"/>
<reference evidence="3 4" key="1">
    <citation type="submission" date="2017-01" db="EMBL/GenBank/DDBJ databases">
        <title>New insights into the genetic diversity of Chromobacterium isolated from tropical freshwater lake.</title>
        <authorList>
            <person name="Santos A.B."/>
            <person name="Nascimento A.M."/>
            <person name="Da Silva P.C."/>
        </authorList>
    </citation>
    <scope>NUCLEOTIDE SEQUENCE [LARGE SCALE GENOMIC DNA]</scope>
    <source>
        <strain evidence="3 4">56AF</strain>
    </source>
</reference>
<evidence type="ECO:0000313" key="3">
    <source>
        <dbReference type="EMBL" id="PRP68711.1"/>
    </source>
</evidence>
<protein>
    <submittedName>
        <fullName evidence="3">Uncharacterized protein</fullName>
    </submittedName>
</protein>
<dbReference type="RefSeq" id="WP_106078119.1">
    <property type="nucleotide sequence ID" value="NZ_MTBD01000058.1"/>
</dbReference>
<evidence type="ECO:0000313" key="4">
    <source>
        <dbReference type="Proteomes" id="UP000239469"/>
    </source>
</evidence>
<dbReference type="NCBIfam" id="NF041373">
    <property type="entry name" value="HGG_STG"/>
    <property type="match status" value="1"/>
</dbReference>
<accession>A0A2S9WZ20</accession>
<dbReference type="OrthoDB" id="7597230at2"/>
<feature type="region of interest" description="Disordered" evidence="2">
    <location>
        <begin position="22"/>
        <end position="48"/>
    </location>
</feature>
<feature type="compositionally biased region" description="Polar residues" evidence="2">
    <location>
        <begin position="34"/>
        <end position="48"/>
    </location>
</feature>
<dbReference type="InterPro" id="IPR047675">
    <property type="entry name" value="Putative_zinc-bd"/>
</dbReference>
<evidence type="ECO:0000256" key="1">
    <source>
        <dbReference type="SAM" id="Coils"/>
    </source>
</evidence>
<comment type="caution">
    <text evidence="3">The sequence shown here is derived from an EMBL/GenBank/DDBJ whole genome shotgun (WGS) entry which is preliminary data.</text>
</comment>
<sequence>MPKCGAKTRSGGTCQRNALRGSRRCALHGGKSTGPKNQRGNKNAASPGSLYSQFLTEEERAAFEQVELGRIDDELRLQRIRLARALRDEQEADGELELDEQIKRIGGGPDAVPDERKFKRRDYVTIIDKITARIESLEKTRAELLRVSCRELDDDIKRLEIEKRRKELTDPDDEVPTPVKIVVEVKDARKRVEDAES</sequence>
<dbReference type="Proteomes" id="UP000239469">
    <property type="component" value="Unassembled WGS sequence"/>
</dbReference>